<evidence type="ECO:0000313" key="1">
    <source>
        <dbReference type="EMBL" id="CAH1439628.1"/>
    </source>
</evidence>
<gene>
    <name evidence="1" type="ORF">LVIROSA_LOCUS25813</name>
</gene>
<dbReference type="EMBL" id="CAKMRJ010005107">
    <property type="protein sequence ID" value="CAH1439628.1"/>
    <property type="molecule type" value="Genomic_DNA"/>
</dbReference>
<dbReference type="Proteomes" id="UP001157418">
    <property type="component" value="Unassembled WGS sequence"/>
</dbReference>
<proteinExistence type="predicted"/>
<keyword evidence="2" id="KW-1185">Reference proteome</keyword>
<dbReference type="AlphaFoldDB" id="A0AAU9NP19"/>
<accession>A0AAU9NP19</accession>
<comment type="caution">
    <text evidence="1">The sequence shown here is derived from an EMBL/GenBank/DDBJ whole genome shotgun (WGS) entry which is preliminary data.</text>
</comment>
<sequence length="189" mass="22102">MAGQTSTDPWVKKRFQLWSITKEPPTTNPIVQYGNGKSYAKTSVAYITWVNIELLDMELLGRFSKSLGYETFGYWYYMPTKEQQGLTMTPIIDENVLGNFKIMARAHKFREIEHLYVERKTKPVPMNFPHYLMNSPSKRIEKLIHLLVTEDPRATVDDEIAYIKQMMNMTIPREKIEDLMDMAKENVIA</sequence>
<evidence type="ECO:0000313" key="2">
    <source>
        <dbReference type="Proteomes" id="UP001157418"/>
    </source>
</evidence>
<protein>
    <submittedName>
        <fullName evidence="1">Uncharacterized protein</fullName>
    </submittedName>
</protein>
<name>A0AAU9NP19_9ASTR</name>
<reference evidence="1 2" key="1">
    <citation type="submission" date="2022-01" db="EMBL/GenBank/DDBJ databases">
        <authorList>
            <person name="Xiong W."/>
            <person name="Schranz E."/>
        </authorList>
    </citation>
    <scope>NUCLEOTIDE SEQUENCE [LARGE SCALE GENOMIC DNA]</scope>
</reference>
<organism evidence="1 2">
    <name type="scientific">Lactuca virosa</name>
    <dbReference type="NCBI Taxonomy" id="75947"/>
    <lineage>
        <taxon>Eukaryota</taxon>
        <taxon>Viridiplantae</taxon>
        <taxon>Streptophyta</taxon>
        <taxon>Embryophyta</taxon>
        <taxon>Tracheophyta</taxon>
        <taxon>Spermatophyta</taxon>
        <taxon>Magnoliopsida</taxon>
        <taxon>eudicotyledons</taxon>
        <taxon>Gunneridae</taxon>
        <taxon>Pentapetalae</taxon>
        <taxon>asterids</taxon>
        <taxon>campanulids</taxon>
        <taxon>Asterales</taxon>
        <taxon>Asteraceae</taxon>
        <taxon>Cichorioideae</taxon>
        <taxon>Cichorieae</taxon>
        <taxon>Lactucinae</taxon>
        <taxon>Lactuca</taxon>
    </lineage>
</organism>